<feature type="transmembrane region" description="Helical" evidence="9">
    <location>
        <begin position="187"/>
        <end position="208"/>
    </location>
</feature>
<dbReference type="PROSITE" id="PS50928">
    <property type="entry name" value="ABC_TM1"/>
    <property type="match status" value="1"/>
</dbReference>
<dbReference type="InterPro" id="IPR000515">
    <property type="entry name" value="MetI-like"/>
</dbReference>
<dbReference type="CDD" id="cd06261">
    <property type="entry name" value="TM_PBP2"/>
    <property type="match status" value="1"/>
</dbReference>
<evidence type="ECO:0000256" key="1">
    <source>
        <dbReference type="ARBA" id="ARBA00004141"/>
    </source>
</evidence>
<evidence type="ECO:0000256" key="3">
    <source>
        <dbReference type="ARBA" id="ARBA00022448"/>
    </source>
</evidence>
<accession>A0A7H2BL54</accession>
<dbReference type="Proteomes" id="UP000516421">
    <property type="component" value="Chromosome"/>
</dbReference>
<sequence>MKKHTAFRSAPWVFALPASIGVFVILGPLAGLAFHIPWKDTAQLLSHPDALAATRLSVLTALISTAVCGVLGLPLSLIFTQVLDRTRWKKLSMVLYAFLYTPVILSPVVSGLALTFFWGRRGLIGQWLNEVGVSIPFTPFAVVLTQIFVGLPFFVATAVTTLRTIPREFEELAYVEGATPWEITRKVLLPLSYPGLATAFLLAFARALGEYGATVTFAGNIAEKTRTIPLNIELMLSSNLMPEALGSSLMLISLYLIILGLALLLIALQRLRGAR</sequence>
<keyword evidence="7 9" id="KW-0472">Membrane</keyword>
<feature type="domain" description="ABC transmembrane type-1" evidence="10">
    <location>
        <begin position="54"/>
        <end position="267"/>
    </location>
</feature>
<feature type="transmembrane region" description="Helical" evidence="9">
    <location>
        <begin position="56"/>
        <end position="79"/>
    </location>
</feature>
<feature type="transmembrane region" description="Helical" evidence="9">
    <location>
        <begin position="91"/>
        <end position="117"/>
    </location>
</feature>
<dbReference type="PANTHER" id="PTHR30406:SF8">
    <property type="entry name" value="SULFATE TRANSPORT SYSTEM PERMEASE PROTEIN CYST"/>
    <property type="match status" value="1"/>
</dbReference>
<dbReference type="RefSeq" id="WP_190617983.1">
    <property type="nucleotide sequence ID" value="NZ_CP061538.1"/>
</dbReference>
<evidence type="ECO:0000313" key="12">
    <source>
        <dbReference type="Proteomes" id="UP000516421"/>
    </source>
</evidence>
<evidence type="ECO:0000256" key="9">
    <source>
        <dbReference type="RuleBase" id="RU363032"/>
    </source>
</evidence>
<feature type="transmembrane region" description="Helical" evidence="9">
    <location>
        <begin position="12"/>
        <end position="36"/>
    </location>
</feature>
<evidence type="ECO:0000259" key="10">
    <source>
        <dbReference type="PROSITE" id="PS50928"/>
    </source>
</evidence>
<dbReference type="AlphaFoldDB" id="A0A7H2BL54"/>
<dbReference type="EMBL" id="CP061538">
    <property type="protein sequence ID" value="QNV40400.1"/>
    <property type="molecule type" value="Genomic_DNA"/>
</dbReference>
<dbReference type="SUPFAM" id="SSF161098">
    <property type="entry name" value="MetI-like"/>
    <property type="match status" value="1"/>
</dbReference>
<feature type="transmembrane region" description="Helical" evidence="9">
    <location>
        <begin position="137"/>
        <end position="159"/>
    </location>
</feature>
<dbReference type="InterPro" id="IPR035906">
    <property type="entry name" value="MetI-like_sf"/>
</dbReference>
<feature type="transmembrane region" description="Helical" evidence="9">
    <location>
        <begin position="244"/>
        <end position="268"/>
    </location>
</feature>
<dbReference type="PANTHER" id="PTHR30406">
    <property type="entry name" value="SULFATE TRANSPORT SYSTEM PERMEASE PROTEIN"/>
    <property type="match status" value="1"/>
</dbReference>
<evidence type="ECO:0000256" key="4">
    <source>
        <dbReference type="ARBA" id="ARBA00022692"/>
    </source>
</evidence>
<keyword evidence="12" id="KW-1185">Reference proteome</keyword>
<keyword evidence="6" id="KW-0764">Sulfate transport</keyword>
<reference evidence="11 12" key="1">
    <citation type="submission" date="2020-09" db="EMBL/GenBank/DDBJ databases">
        <title>Investigation of environmental microbe.</title>
        <authorList>
            <person name="Ou Y."/>
            <person name="Kang Q."/>
        </authorList>
    </citation>
    <scope>NUCLEOTIDE SEQUENCE [LARGE SCALE GENOMIC DNA]</scope>
    <source>
        <strain evidence="11 12">KJZ-9</strain>
    </source>
</reference>
<evidence type="ECO:0000256" key="7">
    <source>
        <dbReference type="ARBA" id="ARBA00023136"/>
    </source>
</evidence>
<dbReference type="GO" id="GO:0015419">
    <property type="term" value="F:ABC-type sulfate transporter activity"/>
    <property type="evidence" value="ECO:0007669"/>
    <property type="project" value="InterPro"/>
</dbReference>
<keyword evidence="5 9" id="KW-1133">Transmembrane helix</keyword>
<proteinExistence type="inferred from homology"/>
<evidence type="ECO:0000256" key="8">
    <source>
        <dbReference type="ARBA" id="ARBA00025323"/>
    </source>
</evidence>
<evidence type="ECO:0000313" key="11">
    <source>
        <dbReference type="EMBL" id="QNV40400.1"/>
    </source>
</evidence>
<comment type="subcellular location">
    <subcellularLocation>
        <location evidence="9">Cell membrane</location>
        <topology evidence="9">Multi-pass membrane protein</topology>
    </subcellularLocation>
    <subcellularLocation>
        <location evidence="1">Membrane</location>
        <topology evidence="1">Multi-pass membrane protein</topology>
    </subcellularLocation>
</comment>
<comment type="similarity">
    <text evidence="9">Belongs to the binding-protein-dependent transport system permease family.</text>
</comment>
<dbReference type="GO" id="GO:0005886">
    <property type="term" value="C:plasma membrane"/>
    <property type="evidence" value="ECO:0007669"/>
    <property type="project" value="UniProtKB-SubCell"/>
</dbReference>
<dbReference type="InterPro" id="IPR005667">
    <property type="entry name" value="Sulph_transpt2"/>
</dbReference>
<comment type="function">
    <text evidence="8">Part of the ABC transporter complex CysAWTP (TC 3.A.1.6.1) involved in sulfate/thiosulfate import. Probably responsible for the translocation of the substrate across the membrane.</text>
</comment>
<gene>
    <name evidence="11" type="ORF">IDM48_03005</name>
</gene>
<evidence type="ECO:0000256" key="6">
    <source>
        <dbReference type="ARBA" id="ARBA00023032"/>
    </source>
</evidence>
<dbReference type="Gene3D" id="1.10.3720.10">
    <property type="entry name" value="MetI-like"/>
    <property type="match status" value="1"/>
</dbReference>
<keyword evidence="3 9" id="KW-0813">Transport</keyword>
<organism evidence="11 12">
    <name type="scientific">Rothia amarae</name>
    <dbReference type="NCBI Taxonomy" id="169480"/>
    <lineage>
        <taxon>Bacteria</taxon>
        <taxon>Bacillati</taxon>
        <taxon>Actinomycetota</taxon>
        <taxon>Actinomycetes</taxon>
        <taxon>Micrococcales</taxon>
        <taxon>Micrococcaceae</taxon>
        <taxon>Rothia</taxon>
    </lineage>
</organism>
<name>A0A7H2BL54_9MICC</name>
<protein>
    <submittedName>
        <fullName evidence="11">ABC transporter permease subunit</fullName>
    </submittedName>
</protein>
<keyword evidence="4 9" id="KW-0812">Transmembrane</keyword>
<dbReference type="Pfam" id="PF00528">
    <property type="entry name" value="BPD_transp_1"/>
    <property type="match status" value="1"/>
</dbReference>
<comment type="subunit">
    <text evidence="2">The complex is composed of two ATP-binding proteins (CysA), two transmembrane proteins (CysT and CysW) and a solute-binding protein (CysP).</text>
</comment>
<evidence type="ECO:0000256" key="2">
    <source>
        <dbReference type="ARBA" id="ARBA00011779"/>
    </source>
</evidence>
<evidence type="ECO:0000256" key="5">
    <source>
        <dbReference type="ARBA" id="ARBA00022989"/>
    </source>
</evidence>
<dbReference type="KEGG" id="rama:IDM48_03005"/>